<dbReference type="EMBL" id="SUMF01000024">
    <property type="protein sequence ID" value="TJZ68393.1"/>
    <property type="molecule type" value="Genomic_DNA"/>
</dbReference>
<dbReference type="Proteomes" id="UP000310016">
    <property type="component" value="Unassembled WGS sequence"/>
</dbReference>
<protein>
    <recommendedName>
        <fullName evidence="1">DUF6881 domain-containing protein</fullName>
    </recommendedName>
</protein>
<evidence type="ECO:0000313" key="3">
    <source>
        <dbReference type="Proteomes" id="UP000310016"/>
    </source>
</evidence>
<reference evidence="2 3" key="1">
    <citation type="submission" date="2019-04" db="EMBL/GenBank/DDBJ databases">
        <title>Chitiniphilus eburnea sp. nov., a novel chitinolytic bacterium isolated from aquaculture sludge.</title>
        <authorList>
            <person name="Sheng M."/>
        </authorList>
    </citation>
    <scope>NUCLEOTIDE SEQUENCE [LARGE SCALE GENOMIC DNA]</scope>
    <source>
        <strain evidence="2 3">HX-2-15</strain>
    </source>
</reference>
<proteinExistence type="predicted"/>
<accession>A0A4U0PJY6</accession>
<organism evidence="2 3">
    <name type="scientific">Chitiniphilus eburneus</name>
    <dbReference type="NCBI Taxonomy" id="2571148"/>
    <lineage>
        <taxon>Bacteria</taxon>
        <taxon>Pseudomonadati</taxon>
        <taxon>Pseudomonadota</taxon>
        <taxon>Betaproteobacteria</taxon>
        <taxon>Neisseriales</taxon>
        <taxon>Chitinibacteraceae</taxon>
        <taxon>Chitiniphilus</taxon>
    </lineage>
</organism>
<sequence length="100" mass="11459">MQSCPQRQYIDVAWLHNEPQEPVRLVSELNEARNELRKLEIFRDGKALYASEHQSSGDIGLSIEPIPTLEEINEDPQFKGCSITAEAFQALWQQHVRPDA</sequence>
<feature type="domain" description="DUF6881" evidence="1">
    <location>
        <begin position="8"/>
        <end position="96"/>
    </location>
</feature>
<evidence type="ECO:0000259" key="1">
    <source>
        <dbReference type="Pfam" id="PF21812"/>
    </source>
</evidence>
<dbReference type="OrthoDB" id="288554at2"/>
<name>A0A4U0PJY6_9NEIS</name>
<dbReference type="AlphaFoldDB" id="A0A4U0PJY6"/>
<keyword evidence="3" id="KW-1185">Reference proteome</keyword>
<comment type="caution">
    <text evidence="2">The sequence shown here is derived from an EMBL/GenBank/DDBJ whole genome shotgun (WGS) entry which is preliminary data.</text>
</comment>
<dbReference type="InterPro" id="IPR049248">
    <property type="entry name" value="DUF6881"/>
</dbReference>
<dbReference type="Pfam" id="PF21812">
    <property type="entry name" value="DUF6881"/>
    <property type="match status" value="1"/>
</dbReference>
<evidence type="ECO:0000313" key="2">
    <source>
        <dbReference type="EMBL" id="TJZ68393.1"/>
    </source>
</evidence>
<gene>
    <name evidence="2" type="ORF">FAZ21_15725</name>
</gene>